<keyword evidence="1" id="KW-0812">Transmembrane</keyword>
<organism evidence="3 4">
    <name type="scientific">Candidatus Magasanikbacteria bacterium RIFCSPLOWO2_02_FULL_44_11</name>
    <dbReference type="NCBI Taxonomy" id="1798689"/>
    <lineage>
        <taxon>Bacteria</taxon>
        <taxon>Candidatus Magasanikiibacteriota</taxon>
    </lineage>
</organism>
<comment type="caution">
    <text evidence="3">The sequence shown here is derived from an EMBL/GenBank/DDBJ whole genome shotgun (WGS) entry which is preliminary data.</text>
</comment>
<dbReference type="InterPro" id="IPR029044">
    <property type="entry name" value="Nucleotide-diphossugar_trans"/>
</dbReference>
<keyword evidence="1" id="KW-1133">Transmembrane helix</keyword>
<dbReference type="SUPFAM" id="SSF53448">
    <property type="entry name" value="Nucleotide-diphospho-sugar transferases"/>
    <property type="match status" value="1"/>
</dbReference>
<protein>
    <recommendedName>
        <fullName evidence="2">Glycosyltransferase 2-like domain-containing protein</fullName>
    </recommendedName>
</protein>
<evidence type="ECO:0000313" key="3">
    <source>
        <dbReference type="EMBL" id="OGH80598.1"/>
    </source>
</evidence>
<evidence type="ECO:0000259" key="2">
    <source>
        <dbReference type="Pfam" id="PF00535"/>
    </source>
</evidence>
<reference evidence="3 4" key="1">
    <citation type="journal article" date="2016" name="Nat. Commun.">
        <title>Thousands of microbial genomes shed light on interconnected biogeochemical processes in an aquifer system.</title>
        <authorList>
            <person name="Anantharaman K."/>
            <person name="Brown C.T."/>
            <person name="Hug L.A."/>
            <person name="Sharon I."/>
            <person name="Castelle C.J."/>
            <person name="Probst A.J."/>
            <person name="Thomas B.C."/>
            <person name="Singh A."/>
            <person name="Wilkins M.J."/>
            <person name="Karaoz U."/>
            <person name="Brodie E.L."/>
            <person name="Williams K.H."/>
            <person name="Hubbard S.S."/>
            <person name="Banfield J.F."/>
        </authorList>
    </citation>
    <scope>NUCLEOTIDE SEQUENCE [LARGE SCALE GENOMIC DNA]</scope>
</reference>
<accession>A0A1F6N9Z2</accession>
<dbReference type="STRING" id="1798689.A3I29_04115"/>
<keyword evidence="1" id="KW-0472">Membrane</keyword>
<dbReference type="PANTHER" id="PTHR43630">
    <property type="entry name" value="POLY-BETA-1,6-N-ACETYL-D-GLUCOSAMINE SYNTHASE"/>
    <property type="match status" value="1"/>
</dbReference>
<dbReference type="PANTHER" id="PTHR43630:SF2">
    <property type="entry name" value="GLYCOSYLTRANSFERASE"/>
    <property type="match status" value="1"/>
</dbReference>
<proteinExistence type="predicted"/>
<dbReference type="AlphaFoldDB" id="A0A1F6N9Z2"/>
<feature type="domain" description="Glycosyltransferase 2-like" evidence="2">
    <location>
        <begin position="5"/>
        <end position="127"/>
    </location>
</feature>
<feature type="transmembrane region" description="Helical" evidence="1">
    <location>
        <begin position="243"/>
        <end position="263"/>
    </location>
</feature>
<dbReference type="Gene3D" id="3.90.550.10">
    <property type="entry name" value="Spore Coat Polysaccharide Biosynthesis Protein SpsA, Chain A"/>
    <property type="match status" value="1"/>
</dbReference>
<dbReference type="Proteomes" id="UP000178726">
    <property type="component" value="Unassembled WGS sequence"/>
</dbReference>
<dbReference type="Pfam" id="PF00535">
    <property type="entry name" value="Glycos_transf_2"/>
    <property type="match status" value="1"/>
</dbReference>
<name>A0A1F6N9Z2_9BACT</name>
<dbReference type="EMBL" id="MFQK01000039">
    <property type="protein sequence ID" value="OGH80598.1"/>
    <property type="molecule type" value="Genomic_DNA"/>
</dbReference>
<dbReference type="InterPro" id="IPR001173">
    <property type="entry name" value="Glyco_trans_2-like"/>
</dbReference>
<gene>
    <name evidence="3" type="ORF">A3I29_04115</name>
</gene>
<evidence type="ECO:0000256" key="1">
    <source>
        <dbReference type="SAM" id="Phobius"/>
    </source>
</evidence>
<evidence type="ECO:0000313" key="4">
    <source>
        <dbReference type="Proteomes" id="UP000178726"/>
    </source>
</evidence>
<sequence length="274" mass="32155">MSTISACVVVFNEEKIIDRCLSGISGLVDEIIVVHDGPCSDKTLEIARKYTDQIFERDHVGISDGHLVFSFNLAKSEWILRLDADEYFDQQDIPAIKKLTDNQNVSGMYLKWEMWNGKKPIYFKGLKKLCLFRKSQGGYQRIPHGNVAIKDGKLIDADIFLRHRPLYNNISWHSFAKKRKKWVPIHVKFFFPELVAPYECFNTSIDSWLDFSAKVRRHPFLYFLWMPLKMSLGQIKNGLYTSIWGWSVALQQYVYYLTLYYGVWRMTRSIKNKV</sequence>